<comment type="caution">
    <text evidence="1">The sequence shown here is derived from an EMBL/GenBank/DDBJ whole genome shotgun (WGS) entry which is preliminary data.</text>
</comment>
<name>A0ABR7HK83_9FIRM</name>
<protein>
    <submittedName>
        <fullName evidence="1">Uncharacterized protein</fullName>
    </submittedName>
</protein>
<sequence>MTVKFDTVKILKDELMDNFNTYLHFHDACGGQYFSFDEVPSDEVLKHAENFFRNMNYKIQISDDKLSFYIKEKINA</sequence>
<keyword evidence="2" id="KW-1185">Reference proteome</keyword>
<proteinExistence type="predicted"/>
<evidence type="ECO:0000313" key="1">
    <source>
        <dbReference type="EMBL" id="MBC5727926.1"/>
    </source>
</evidence>
<reference evidence="1 2" key="1">
    <citation type="submission" date="2020-08" db="EMBL/GenBank/DDBJ databases">
        <title>Genome public.</title>
        <authorList>
            <person name="Liu C."/>
            <person name="Sun Q."/>
        </authorList>
    </citation>
    <scope>NUCLEOTIDE SEQUENCE [LARGE SCALE GENOMIC DNA]</scope>
    <source>
        <strain evidence="1 2">NSJ-71</strain>
    </source>
</reference>
<dbReference type="RefSeq" id="WP_186935161.1">
    <property type="nucleotide sequence ID" value="NZ_JACOPS010000002.1"/>
</dbReference>
<evidence type="ECO:0000313" key="2">
    <source>
        <dbReference type="Proteomes" id="UP000636755"/>
    </source>
</evidence>
<dbReference type="Proteomes" id="UP000636755">
    <property type="component" value="Unassembled WGS sequence"/>
</dbReference>
<organism evidence="1 2">
    <name type="scientific">Ruminococcus intestinalis</name>
    <dbReference type="NCBI Taxonomy" id="2763066"/>
    <lineage>
        <taxon>Bacteria</taxon>
        <taxon>Bacillati</taxon>
        <taxon>Bacillota</taxon>
        <taxon>Clostridia</taxon>
        <taxon>Eubacteriales</taxon>
        <taxon>Oscillospiraceae</taxon>
        <taxon>Ruminococcus</taxon>
    </lineage>
</organism>
<dbReference type="EMBL" id="JACOPS010000002">
    <property type="protein sequence ID" value="MBC5727926.1"/>
    <property type="molecule type" value="Genomic_DNA"/>
</dbReference>
<accession>A0ABR7HK83</accession>
<gene>
    <name evidence="1" type="ORF">H8R91_05215</name>
</gene>